<organism evidence="6 7">
    <name type="scientific">Helicobacter bizzozeronii (strain CIII-1)</name>
    <dbReference type="NCBI Taxonomy" id="1002804"/>
    <lineage>
        <taxon>Bacteria</taxon>
        <taxon>Pseudomonadati</taxon>
        <taxon>Campylobacterota</taxon>
        <taxon>Epsilonproteobacteria</taxon>
        <taxon>Campylobacterales</taxon>
        <taxon>Helicobacteraceae</taxon>
        <taxon>Helicobacter</taxon>
    </lineage>
</organism>
<dbReference type="HOGENOM" id="CLU_066192_1_2_7"/>
<proteinExistence type="predicted"/>
<evidence type="ECO:0000256" key="4">
    <source>
        <dbReference type="SAM" id="MobiDB-lite"/>
    </source>
</evidence>
<dbReference type="SUPFAM" id="SSF51306">
    <property type="entry name" value="LexA/Signal peptidase"/>
    <property type="match status" value="1"/>
</dbReference>
<gene>
    <name evidence="6" type="ordered locus">HBZC1_17930</name>
</gene>
<dbReference type="Proteomes" id="UP000008387">
    <property type="component" value="Chromosome"/>
</dbReference>
<dbReference type="GeneID" id="64361250"/>
<name>F8KQH2_HELBC</name>
<dbReference type="InterPro" id="IPR039418">
    <property type="entry name" value="LexA-like"/>
</dbReference>
<protein>
    <recommendedName>
        <fullName evidence="5">Peptidase S24/S26A/S26B/S26C domain-containing protein</fullName>
    </recommendedName>
</protein>
<evidence type="ECO:0000259" key="5">
    <source>
        <dbReference type="Pfam" id="PF00717"/>
    </source>
</evidence>
<dbReference type="PANTHER" id="PTHR40661:SF1">
    <property type="entry name" value="HTH CRO_C1-TYPE DOMAIN-CONTAINING PROTEIN"/>
    <property type="match status" value="1"/>
</dbReference>
<dbReference type="GO" id="GO:0003677">
    <property type="term" value="F:DNA binding"/>
    <property type="evidence" value="ECO:0007669"/>
    <property type="project" value="UniProtKB-KW"/>
</dbReference>
<dbReference type="STRING" id="1002804.HBZC1_17930"/>
<keyword evidence="7" id="KW-1185">Reference proteome</keyword>
<sequence length="373" mass="41355">MKAFFNVDSLAKIGLALGYSRGAINAWCAKQRFSANALLKYYELRAKGTPPPPAKEEKHAGYKQLAREMKEFFGVGSLKGVAKSLGLSPTSASNWSNAKQFPDHIVEKFQQMRSAKQAQNPTQKGLFGSLQADSTPPPPLRGDWGRNGNPQETQERIKQVAELLHATRRAHGFKNWVEMGEVMGVPAGTLRAYSSGKSQGVPSRAFLRKLAKLADVSALIGEVQVAQWERKKEHGDVLIAVYDSLGTLVPQEEIKAPMMSLGLRVRYPKNALEILGVQQEEIRLARLKNDSMSPLLEAGDYVVIEDCLELRSGDIIVFEYAGEVFIKRIEKNPVTGGIKFFAANKDNLDFELPNGVDEKFKMMGVVRGKFKIF</sequence>
<keyword evidence="1" id="KW-0805">Transcription regulation</keyword>
<dbReference type="Pfam" id="PF00717">
    <property type="entry name" value="Peptidase_S24"/>
    <property type="match status" value="1"/>
</dbReference>
<keyword evidence="2" id="KW-0238">DNA-binding</keyword>
<dbReference type="RefSeq" id="WP_013891155.1">
    <property type="nucleotide sequence ID" value="NC_015674.1"/>
</dbReference>
<feature type="compositionally biased region" description="Polar residues" evidence="4">
    <location>
        <begin position="112"/>
        <end position="123"/>
    </location>
</feature>
<dbReference type="AlphaFoldDB" id="F8KQH2"/>
<dbReference type="Gene3D" id="2.10.109.10">
    <property type="entry name" value="Umud Fragment, subunit A"/>
    <property type="match status" value="1"/>
</dbReference>
<evidence type="ECO:0000256" key="2">
    <source>
        <dbReference type="ARBA" id="ARBA00023125"/>
    </source>
</evidence>
<feature type="domain" description="Peptidase S24/S26A/S26B/S26C" evidence="5">
    <location>
        <begin position="272"/>
        <end position="366"/>
    </location>
</feature>
<dbReference type="EMBL" id="FR871757">
    <property type="protein sequence ID" value="CCB80779.1"/>
    <property type="molecule type" value="Genomic_DNA"/>
</dbReference>
<evidence type="ECO:0000256" key="3">
    <source>
        <dbReference type="ARBA" id="ARBA00023163"/>
    </source>
</evidence>
<evidence type="ECO:0000256" key="1">
    <source>
        <dbReference type="ARBA" id="ARBA00023015"/>
    </source>
</evidence>
<dbReference type="PANTHER" id="PTHR40661">
    <property type="match status" value="1"/>
</dbReference>
<keyword evidence="3" id="KW-0804">Transcription</keyword>
<dbReference type="CDD" id="cd06529">
    <property type="entry name" value="S24_LexA-like"/>
    <property type="match status" value="1"/>
</dbReference>
<reference evidence="6 7" key="1">
    <citation type="journal article" date="2011" name="J. Bacteriol.">
        <title>Genome sequence of Helicobacter bizzozeronii strain CIII-1, an isolate from human gastric mucosa.</title>
        <authorList>
            <person name="Schott T."/>
            <person name="Rossi M."/>
            <person name="Hanninen M.L."/>
        </authorList>
    </citation>
    <scope>NUCLEOTIDE SEQUENCE [LARGE SCALE GENOMIC DNA]</scope>
    <source>
        <strain evidence="6 7">CIII-1</strain>
    </source>
</reference>
<evidence type="ECO:0000313" key="7">
    <source>
        <dbReference type="Proteomes" id="UP000008387"/>
    </source>
</evidence>
<dbReference type="InterPro" id="IPR036286">
    <property type="entry name" value="LexA/Signal_pep-like_sf"/>
</dbReference>
<dbReference type="KEGG" id="hbi:HBZC1_17930"/>
<feature type="region of interest" description="Disordered" evidence="4">
    <location>
        <begin position="112"/>
        <end position="152"/>
    </location>
</feature>
<evidence type="ECO:0000313" key="6">
    <source>
        <dbReference type="EMBL" id="CCB80779.1"/>
    </source>
</evidence>
<dbReference type="InterPro" id="IPR015927">
    <property type="entry name" value="Peptidase_S24_S26A/B/C"/>
</dbReference>
<accession>F8KQH2</accession>